<evidence type="ECO:0000256" key="2">
    <source>
        <dbReference type="ARBA" id="ARBA00022527"/>
    </source>
</evidence>
<organism evidence="11 12">
    <name type="scientific">Nocardia cyriacigeorgica (strain GUH-2)</name>
    <dbReference type="NCBI Taxonomy" id="1127134"/>
    <lineage>
        <taxon>Bacteria</taxon>
        <taxon>Bacillati</taxon>
        <taxon>Actinomycetota</taxon>
        <taxon>Actinomycetes</taxon>
        <taxon>Mycobacteriales</taxon>
        <taxon>Nocardiaceae</taxon>
        <taxon>Nocardia</taxon>
    </lineage>
</organism>
<dbReference type="InterPro" id="IPR000719">
    <property type="entry name" value="Prot_kinase_dom"/>
</dbReference>
<evidence type="ECO:0000256" key="4">
    <source>
        <dbReference type="ARBA" id="ARBA00022741"/>
    </source>
</evidence>
<dbReference type="SMART" id="SM00220">
    <property type="entry name" value="S_TKc"/>
    <property type="match status" value="1"/>
</dbReference>
<feature type="compositionally biased region" description="Low complexity" evidence="8">
    <location>
        <begin position="443"/>
        <end position="456"/>
    </location>
</feature>
<keyword evidence="3" id="KW-0808">Transferase</keyword>
<protein>
    <recommendedName>
        <fullName evidence="1">non-specific serine/threonine protein kinase</fullName>
        <ecNumber evidence="1">2.7.11.1</ecNumber>
    </recommendedName>
</protein>
<dbReference type="GO" id="GO:0005524">
    <property type="term" value="F:ATP binding"/>
    <property type="evidence" value="ECO:0007669"/>
    <property type="project" value="UniProtKB-UniRule"/>
</dbReference>
<keyword evidence="5 11" id="KW-0418">Kinase</keyword>
<dbReference type="SUPFAM" id="SSF56112">
    <property type="entry name" value="Protein kinase-like (PK-like)"/>
    <property type="match status" value="1"/>
</dbReference>
<proteinExistence type="predicted"/>
<evidence type="ECO:0000256" key="9">
    <source>
        <dbReference type="SAM" id="Phobius"/>
    </source>
</evidence>
<dbReference type="eggNOG" id="COG0515">
    <property type="taxonomic scope" value="Bacteria"/>
</dbReference>
<feature type="compositionally biased region" description="Low complexity" evidence="8">
    <location>
        <begin position="534"/>
        <end position="580"/>
    </location>
</feature>
<dbReference type="InterPro" id="IPR011009">
    <property type="entry name" value="Kinase-like_dom_sf"/>
</dbReference>
<dbReference type="Gene3D" id="1.10.510.10">
    <property type="entry name" value="Transferase(Phosphotransferase) domain 1"/>
    <property type="match status" value="1"/>
</dbReference>
<dbReference type="Proteomes" id="UP000008190">
    <property type="component" value="Chromosome"/>
</dbReference>
<keyword evidence="9" id="KW-1133">Transmembrane helix</keyword>
<dbReference type="InterPro" id="IPR017441">
    <property type="entry name" value="Protein_kinase_ATP_BS"/>
</dbReference>
<dbReference type="KEGG" id="ncy:NOCYR_3982"/>
<dbReference type="PROSITE" id="PS00108">
    <property type="entry name" value="PROTEIN_KINASE_ST"/>
    <property type="match status" value="1"/>
</dbReference>
<evidence type="ECO:0000256" key="5">
    <source>
        <dbReference type="ARBA" id="ARBA00022777"/>
    </source>
</evidence>
<evidence type="ECO:0000313" key="12">
    <source>
        <dbReference type="Proteomes" id="UP000008190"/>
    </source>
</evidence>
<dbReference type="GO" id="GO:0004674">
    <property type="term" value="F:protein serine/threonine kinase activity"/>
    <property type="evidence" value="ECO:0007669"/>
    <property type="project" value="UniProtKB-KW"/>
</dbReference>
<dbReference type="STRING" id="1127134.NOCYR_3982"/>
<dbReference type="InterPro" id="IPR008271">
    <property type="entry name" value="Ser/Thr_kinase_AS"/>
</dbReference>
<feature type="domain" description="Protein kinase" evidence="10">
    <location>
        <begin position="11"/>
        <end position="276"/>
    </location>
</feature>
<feature type="region of interest" description="Disordered" evidence="8">
    <location>
        <begin position="328"/>
        <end position="383"/>
    </location>
</feature>
<sequence>MLNSGDVFAGFTIERLLGQGGMGSVYLARHPRLDKQTALKLLNRDLFADASVRARFEREADLAAQLDHPSIVAVYDRGTEADQQWISMQYIDGADASSVTALTLPPERAVQIIEGVADALDYAHGIGVLHRDVKPANILLARSSAGHGERVFLTDFGLARLRAQTTQLTQQGMFTATLAFASPEQMTGSELDGRSDQYSLACTLYWLLTGMAPFDSPNPADIIHGNLQLSAPPLAVKRRGLPLSLDAVLAVAMAKHPTHRFSTCAEFAAAARHALSNPGYQPVPARSAPPAYVGPPPVAGYPPAPPMAGAPMQQYPPAVPPAPVVQPAYPAQQGMPEQAVPAGGSALPPVQPGGQPAYPGQHGVAGEQAAPGGSAGSSAQPGGQFAYSAQQVMSEQAAQAAGSAVPAAQPAYPGQQGVAGGQAASADGSAGRPAQPGVDSGYPGQQGVPGEQAAQGGPAGSLAQPGGQPAYPSVDGQGGAAAQPIGSPVQGMSEQPSGLASAAGQQGGMPFAATRVPGPQDGIGRIAESVGQQSGPPSGSGAPADFASPSGSVAQQAGADGARSADAPGAANGAGNSSDPGGAGEDDAARGSEHYGEPARSDEPGLSGDSGRSGGSGSLGGPGLSGDSGRSGGSGLPGGPGHSGEPGGSGGPGHANGPGHPGESGHSGESGRSGEPGDAGDATDNGSEHPTTVTAYAGTQGGSSLLLKGEPAQPAPADSATGAPAMAAAHGGQQPQPHNGGPGFGAGAPPYGPNHDPGHRVPGKRGTSPVLIAVFTIVGLLVVLLVLAVVVIVVGGDDGEESGASKGPASTFTPAKDIVPQEDPAERSRRVFPSLLPQGTADSGAGYQGAECTVYEPDDPVRIEDPALASRPWEAVWECRRSVESDSHMSYTIVVYEDADDARAVLGELPPNSRSTGVKSGAPYTAYHWIEPVPPGPLTTTHLVVGFGGTDPIRSNALISVGYAGPIADEFGRLSSENAVLQWWADAPL</sequence>
<dbReference type="Pfam" id="PF00069">
    <property type="entry name" value="Pkinase"/>
    <property type="match status" value="1"/>
</dbReference>
<feature type="compositionally biased region" description="Basic and acidic residues" evidence="8">
    <location>
        <begin position="587"/>
        <end position="603"/>
    </location>
</feature>
<feature type="compositionally biased region" description="Low complexity" evidence="8">
    <location>
        <begin position="365"/>
        <end position="383"/>
    </location>
</feature>
<name>H6R724_NOCCG</name>
<dbReference type="Gene3D" id="3.30.200.20">
    <property type="entry name" value="Phosphorylase Kinase, domain 1"/>
    <property type="match status" value="1"/>
</dbReference>
<evidence type="ECO:0000259" key="10">
    <source>
        <dbReference type="PROSITE" id="PS50011"/>
    </source>
</evidence>
<keyword evidence="9" id="KW-0472">Membrane</keyword>
<keyword evidence="4 7" id="KW-0547">Nucleotide-binding</keyword>
<dbReference type="HOGENOM" id="CLU_311655_0_0_11"/>
<dbReference type="RefSeq" id="WP_014352195.1">
    <property type="nucleotide sequence ID" value="NC_016887.1"/>
</dbReference>
<keyword evidence="9" id="KW-0812">Transmembrane</keyword>
<reference evidence="11 12" key="1">
    <citation type="journal article" date="2012" name="J. Bacteriol.">
        <title>Genome sequence of the human- and animal-pathogenic strain Nocardia cyriacigeorgica GUH-2.</title>
        <authorList>
            <person name="Zoropogui A."/>
            <person name="Pujic P."/>
            <person name="Normand P."/>
            <person name="Barbe V."/>
            <person name="Beaman B."/>
            <person name="Beaman L."/>
            <person name="Boiron P."/>
            <person name="Colinon C."/>
            <person name="Deredjian A."/>
            <person name="Graindorge A."/>
            <person name="Mangenot S."/>
            <person name="Nazaret S."/>
            <person name="Neto M."/>
            <person name="Petit S."/>
            <person name="Roche D."/>
            <person name="Vallenet D."/>
            <person name="Rodriguez-Nava V."/>
            <person name="Richard Y."/>
            <person name="Cournoyer B."/>
            <person name="Blaha D."/>
        </authorList>
    </citation>
    <scope>NUCLEOTIDE SEQUENCE [LARGE SCALE GENOMIC DNA]</scope>
    <source>
        <strain evidence="11 12">GUH-2</strain>
    </source>
</reference>
<dbReference type="PROSITE" id="PS50011">
    <property type="entry name" value="PROTEIN_KINASE_DOM"/>
    <property type="match status" value="1"/>
</dbReference>
<evidence type="ECO:0000256" key="6">
    <source>
        <dbReference type="ARBA" id="ARBA00022840"/>
    </source>
</evidence>
<dbReference type="PANTHER" id="PTHR43289">
    <property type="entry name" value="MITOGEN-ACTIVATED PROTEIN KINASE KINASE KINASE 20-RELATED"/>
    <property type="match status" value="1"/>
</dbReference>
<evidence type="ECO:0000256" key="8">
    <source>
        <dbReference type="SAM" id="MobiDB-lite"/>
    </source>
</evidence>
<feature type="compositionally biased region" description="Low complexity" evidence="8">
    <location>
        <begin position="408"/>
        <end position="431"/>
    </location>
</feature>
<accession>H6R724</accession>
<dbReference type="EMBL" id="FO082843">
    <property type="protein sequence ID" value="CCF64743.1"/>
    <property type="molecule type" value="Genomic_DNA"/>
</dbReference>
<evidence type="ECO:0000313" key="11">
    <source>
        <dbReference type="EMBL" id="CCF64743.1"/>
    </source>
</evidence>
<evidence type="ECO:0000256" key="3">
    <source>
        <dbReference type="ARBA" id="ARBA00022679"/>
    </source>
</evidence>
<feature type="region of interest" description="Disordered" evidence="8">
    <location>
        <begin position="408"/>
        <end position="763"/>
    </location>
</feature>
<keyword evidence="6 7" id="KW-0067">ATP-binding</keyword>
<dbReference type="PANTHER" id="PTHR43289:SF6">
    <property type="entry name" value="SERINE_THREONINE-PROTEIN KINASE NEKL-3"/>
    <property type="match status" value="1"/>
</dbReference>
<feature type="transmembrane region" description="Helical" evidence="9">
    <location>
        <begin position="770"/>
        <end position="796"/>
    </location>
</feature>
<dbReference type="EC" id="2.7.11.1" evidence="1"/>
<feature type="compositionally biased region" description="Polar residues" evidence="8">
    <location>
        <begin position="684"/>
        <end position="694"/>
    </location>
</feature>
<feature type="binding site" evidence="7">
    <location>
        <position position="40"/>
    </location>
    <ligand>
        <name>ATP</name>
        <dbReference type="ChEBI" id="CHEBI:30616"/>
    </ligand>
</feature>
<evidence type="ECO:0000256" key="7">
    <source>
        <dbReference type="PROSITE-ProRule" id="PRU10141"/>
    </source>
</evidence>
<feature type="compositionally biased region" description="Low complexity" evidence="8">
    <location>
        <begin position="715"/>
        <end position="739"/>
    </location>
</feature>
<feature type="region of interest" description="Disordered" evidence="8">
    <location>
        <begin position="798"/>
        <end position="828"/>
    </location>
</feature>
<dbReference type="CDD" id="cd14014">
    <property type="entry name" value="STKc_PknB_like"/>
    <property type="match status" value="1"/>
</dbReference>
<evidence type="ECO:0000256" key="1">
    <source>
        <dbReference type="ARBA" id="ARBA00012513"/>
    </source>
</evidence>
<gene>
    <name evidence="11" type="ordered locus">NOCYR_3982</name>
</gene>
<feature type="compositionally biased region" description="Gly residues" evidence="8">
    <location>
        <begin position="611"/>
        <end position="662"/>
    </location>
</feature>
<dbReference type="AlphaFoldDB" id="H6R724"/>
<dbReference type="PROSITE" id="PS00107">
    <property type="entry name" value="PROTEIN_KINASE_ATP"/>
    <property type="match status" value="1"/>
</dbReference>
<keyword evidence="2 11" id="KW-0723">Serine/threonine-protein kinase</keyword>
<keyword evidence="12" id="KW-1185">Reference proteome</keyword>